<sequence>MLYRTKLFVAVIGVCFIGQTAEAASLCKPDVTGIDLIEGRSNPPAFLVPDDEKYKEGGSFPEKLIRQGWRNLRAAHRPLTLLCRYKGRPNEAFKLPDVTGSCELTYNGGLVFQCKQ</sequence>
<dbReference type="RefSeq" id="WP_104508220.1">
    <property type="nucleotide sequence ID" value="NZ_JACIGC010000036.1"/>
</dbReference>
<accession>A0A2S6N6Y9</accession>
<dbReference type="AlphaFoldDB" id="A0A2S6N6Y9"/>
<gene>
    <name evidence="1" type="ORF">CCR94_12645</name>
</gene>
<proteinExistence type="predicted"/>
<organism evidence="1 2">
    <name type="scientific">Rhodoblastus sphagnicola</name>
    <dbReference type="NCBI Taxonomy" id="333368"/>
    <lineage>
        <taxon>Bacteria</taxon>
        <taxon>Pseudomonadati</taxon>
        <taxon>Pseudomonadota</taxon>
        <taxon>Alphaproteobacteria</taxon>
        <taxon>Hyphomicrobiales</taxon>
        <taxon>Rhodoblastaceae</taxon>
        <taxon>Rhodoblastus</taxon>
    </lineage>
</organism>
<name>A0A2S6N6Y9_9HYPH</name>
<protein>
    <submittedName>
        <fullName evidence="1">Uncharacterized protein</fullName>
    </submittedName>
</protein>
<keyword evidence="2" id="KW-1185">Reference proteome</keyword>
<evidence type="ECO:0000313" key="2">
    <source>
        <dbReference type="Proteomes" id="UP000239089"/>
    </source>
</evidence>
<comment type="caution">
    <text evidence="1">The sequence shown here is derived from an EMBL/GenBank/DDBJ whole genome shotgun (WGS) entry which is preliminary data.</text>
</comment>
<dbReference type="EMBL" id="NHSJ01000080">
    <property type="protein sequence ID" value="PPQ30378.1"/>
    <property type="molecule type" value="Genomic_DNA"/>
</dbReference>
<dbReference type="OrthoDB" id="8452299at2"/>
<evidence type="ECO:0000313" key="1">
    <source>
        <dbReference type="EMBL" id="PPQ30378.1"/>
    </source>
</evidence>
<reference evidence="1 2" key="1">
    <citation type="journal article" date="2018" name="Arch. Microbiol.">
        <title>New insights into the metabolic potential of the phototrophic purple bacterium Rhodopila globiformis DSM 161(T) from its draft genome sequence and evidence for a vanadium-dependent nitrogenase.</title>
        <authorList>
            <person name="Imhoff J.F."/>
            <person name="Rahn T."/>
            <person name="Kunzel S."/>
            <person name="Neulinger S.C."/>
        </authorList>
    </citation>
    <scope>NUCLEOTIDE SEQUENCE [LARGE SCALE GENOMIC DNA]</scope>
    <source>
        <strain evidence="1 2">DSM 16996</strain>
    </source>
</reference>
<dbReference type="Proteomes" id="UP000239089">
    <property type="component" value="Unassembled WGS sequence"/>
</dbReference>